<gene>
    <name evidence="5" type="ORF">JFY56_19455</name>
</gene>
<name>A0ABS3TUP5_9PSED</name>
<dbReference type="SUPFAM" id="SSF46894">
    <property type="entry name" value="C-terminal effector domain of the bipartite response regulators"/>
    <property type="match status" value="1"/>
</dbReference>
<dbReference type="SMART" id="SM00421">
    <property type="entry name" value="HTH_LUXR"/>
    <property type="match status" value="1"/>
</dbReference>
<dbReference type="EMBL" id="JAELYA010000008">
    <property type="protein sequence ID" value="MBO3277399.1"/>
    <property type="molecule type" value="Genomic_DNA"/>
</dbReference>
<dbReference type="RefSeq" id="WP_208315703.1">
    <property type="nucleotide sequence ID" value="NZ_JAELYA010000008.1"/>
</dbReference>
<dbReference type="InterPro" id="IPR041617">
    <property type="entry name" value="TPR_MalT"/>
</dbReference>
<comment type="caution">
    <text evidence="5">The sequence shown here is derived from an EMBL/GenBank/DDBJ whole genome shotgun (WGS) entry which is preliminary data.</text>
</comment>
<keyword evidence="2" id="KW-0238">DNA-binding</keyword>
<dbReference type="SUPFAM" id="SSF52540">
    <property type="entry name" value="P-loop containing nucleoside triphosphate hydrolases"/>
    <property type="match status" value="1"/>
</dbReference>
<dbReference type="InterPro" id="IPR036388">
    <property type="entry name" value="WH-like_DNA-bd_sf"/>
</dbReference>
<evidence type="ECO:0000313" key="6">
    <source>
        <dbReference type="Proteomes" id="UP000669060"/>
    </source>
</evidence>
<evidence type="ECO:0000256" key="2">
    <source>
        <dbReference type="ARBA" id="ARBA00023125"/>
    </source>
</evidence>
<dbReference type="Proteomes" id="UP000669060">
    <property type="component" value="Unassembled WGS sequence"/>
</dbReference>
<dbReference type="Gene3D" id="3.40.50.300">
    <property type="entry name" value="P-loop containing nucleotide triphosphate hydrolases"/>
    <property type="match status" value="1"/>
</dbReference>
<dbReference type="Pfam" id="PF00196">
    <property type="entry name" value="GerE"/>
    <property type="match status" value="1"/>
</dbReference>
<proteinExistence type="predicted"/>
<organism evidence="5 6">
    <name type="scientific">Pseudomonas schmalbachii</name>
    <dbReference type="NCBI Taxonomy" id="2816993"/>
    <lineage>
        <taxon>Bacteria</taxon>
        <taxon>Pseudomonadati</taxon>
        <taxon>Pseudomonadota</taxon>
        <taxon>Gammaproteobacteria</taxon>
        <taxon>Pseudomonadales</taxon>
        <taxon>Pseudomonadaceae</taxon>
        <taxon>Pseudomonas</taxon>
    </lineage>
</organism>
<evidence type="ECO:0000313" key="5">
    <source>
        <dbReference type="EMBL" id="MBO3277399.1"/>
    </source>
</evidence>
<protein>
    <submittedName>
        <fullName evidence="5">Helix-turn-helix transcriptional regulator</fullName>
    </submittedName>
</protein>
<dbReference type="PANTHER" id="PTHR44688:SF25">
    <property type="entry name" value="HTH LUXR-TYPE DOMAIN-CONTAINING PROTEIN"/>
    <property type="match status" value="1"/>
</dbReference>
<dbReference type="InterPro" id="IPR000792">
    <property type="entry name" value="Tscrpt_reg_LuxR_C"/>
</dbReference>
<dbReference type="Pfam" id="PF17874">
    <property type="entry name" value="TPR_MalT"/>
    <property type="match status" value="1"/>
</dbReference>
<feature type="domain" description="HTH luxR-type" evidence="4">
    <location>
        <begin position="836"/>
        <end position="901"/>
    </location>
</feature>
<dbReference type="Gene3D" id="1.10.10.10">
    <property type="entry name" value="Winged helix-like DNA-binding domain superfamily/Winged helix DNA-binding domain"/>
    <property type="match status" value="1"/>
</dbReference>
<sequence>MDNSATAPSRAGNAPARSAPIRILATKYAPPCSDSHHLQRQHLLDQMENARDARLILVRAAAGFGKTTLLQQFHDRCRATGRRPLWINLDAADNDLQRFVVLLWHGLRNLLPEGAEASAADEPGTQNVLDLLGQCQPPFAILFDEFEVIQNPSVLSFVQQILDSLPTGGVLAIGTRTTPELDLGRLAARGRLLELAPGAMRFSLEETTSLVRDKRQLPLLNNLISSLYRRTEGWVTAIYLACLSLQGREDHASVIASFSGSNLQLAEYLAEDILARLDDDCRQFLLQTSVVEQFCAPLCDALTGRDDSQAMLQRLERANLFLIPIEGQHQWFRYHSLFTSFLRDALERRHPGQARELQRKAAQWFLAEGRPIPAIELLLDAGDQTEAAGQLAEHIDSLVETGRTRMLLRWLDRLPGELLDRHPRLNLAYAWALIFARRFHDANRLIDQLSQTGEAMEAQTLRCLLLGLTDEVEECCRVGLEQLLRLPEGELFQYDVLINALAYNLIASGRYDEARQLIAQARERDAQSPSSLLRSVSDCNESILDLIQGRLGEGLARLQGDGANPWHEVDGKSVGALLTRDAISAQLLYEIDRLQEAERLLQRIMPTTKNASTPDSLIVSHVLMARLALARGERDTWLRYLVELEQIGHQAGSPRVQCSAWLERARVAILEHRLDAAQQALESAEQVGGWDRPGFLMFANDVDTPSIARQRLHIALGEHAAAVEALRPAIADARERLHRRREIKLQVLLALALDGLGRTQPAFEALGLALQLASQNGFVETFVEEGERLVALLRRWTLNQRTQGGDQRGVEPRFLAALLERLNIVVESAGSGEGSADAHQEALTAREIQVLQLLAAGHRNRAIAEKLFLSECTVKSHLRKINAKLGAQGRTQAIAIARNRGLLD</sequence>
<dbReference type="CDD" id="cd06170">
    <property type="entry name" value="LuxR_C_like"/>
    <property type="match status" value="1"/>
</dbReference>
<dbReference type="InterPro" id="IPR027417">
    <property type="entry name" value="P-loop_NTPase"/>
</dbReference>
<dbReference type="Pfam" id="PF25873">
    <property type="entry name" value="WHD_MalT"/>
    <property type="match status" value="1"/>
</dbReference>
<dbReference type="Gene3D" id="1.25.40.10">
    <property type="entry name" value="Tetratricopeptide repeat domain"/>
    <property type="match status" value="1"/>
</dbReference>
<dbReference type="InterPro" id="IPR016032">
    <property type="entry name" value="Sig_transdc_resp-reg_C-effctor"/>
</dbReference>
<dbReference type="InterPro" id="IPR011990">
    <property type="entry name" value="TPR-like_helical_dom_sf"/>
</dbReference>
<keyword evidence="3" id="KW-0804">Transcription</keyword>
<dbReference type="PRINTS" id="PR00038">
    <property type="entry name" value="HTHLUXR"/>
</dbReference>
<keyword evidence="6" id="KW-1185">Reference proteome</keyword>
<dbReference type="SUPFAM" id="SSF48452">
    <property type="entry name" value="TPR-like"/>
    <property type="match status" value="1"/>
</dbReference>
<dbReference type="PANTHER" id="PTHR44688">
    <property type="entry name" value="DNA-BINDING TRANSCRIPTIONAL ACTIVATOR DEVR_DOSR"/>
    <property type="match status" value="1"/>
</dbReference>
<evidence type="ECO:0000256" key="3">
    <source>
        <dbReference type="ARBA" id="ARBA00023163"/>
    </source>
</evidence>
<evidence type="ECO:0000256" key="1">
    <source>
        <dbReference type="ARBA" id="ARBA00023015"/>
    </source>
</evidence>
<dbReference type="PROSITE" id="PS50043">
    <property type="entry name" value="HTH_LUXR_2"/>
    <property type="match status" value="1"/>
</dbReference>
<keyword evidence="1" id="KW-0805">Transcription regulation</keyword>
<reference evidence="5 6" key="1">
    <citation type="submission" date="2020-12" db="EMBL/GenBank/DDBJ databases">
        <title>Pseudomonas schmalbachii sp. nov. isolated from millipede gut.</title>
        <authorList>
            <person name="Shelomi M."/>
        </authorList>
    </citation>
    <scope>NUCLEOTIDE SEQUENCE [LARGE SCALE GENOMIC DNA]</scope>
    <source>
        <strain evidence="5 6">Milli4</strain>
    </source>
</reference>
<accession>A0ABS3TUP5</accession>
<dbReference type="InterPro" id="IPR059106">
    <property type="entry name" value="WHD_MalT"/>
</dbReference>
<evidence type="ECO:0000259" key="4">
    <source>
        <dbReference type="PROSITE" id="PS50043"/>
    </source>
</evidence>